<keyword evidence="3" id="KW-1185">Reference proteome</keyword>
<evidence type="ECO:0000313" key="4">
    <source>
        <dbReference type="Proteomes" id="UP000297946"/>
    </source>
</evidence>
<accession>A0A5F1ZVE7</accession>
<sequence>MKLSNHLFILIAFLLLLSNCHIEVLPWKYIPHQVTDSQNNFLRMYLPQNFEDGEQKLNIDAYMISFLLEEKDSVMKRFVLINPDKNLNIAELRWGVDQFKFQAGCELAFPIPNGKNRYEIKLGRFFGGFIVDQIFDVELQPNQSLRVKVIYKGFPIPGAISWEDRQKNAAHKLLRLETTIEESSVTGAYERCKVEQV</sequence>
<name>A0A5F1ZVE7_9LEPT</name>
<dbReference type="OrthoDB" id="332297at2"/>
<dbReference type="EMBL" id="RQGC01000004">
    <property type="protein sequence ID" value="TGL42242.1"/>
    <property type="molecule type" value="Genomic_DNA"/>
</dbReference>
<reference evidence="1 4" key="2">
    <citation type="journal article" date="2019" name="PLoS Negl. Trop. Dis.">
        <title>Revisiting the worldwide diversity of Leptospira species in the environment.</title>
        <authorList>
            <person name="Vincent A.T."/>
            <person name="Schiettekatte O."/>
            <person name="Bourhy P."/>
            <person name="Veyrier F.J."/>
            <person name="Picardeau M."/>
        </authorList>
    </citation>
    <scope>NUCLEOTIDE SEQUENCE [LARGE SCALE GENOMIC DNA]</scope>
    <source>
        <strain evidence="2">201702690</strain>
        <strain evidence="1 4">SSW18</strain>
    </source>
</reference>
<evidence type="ECO:0000313" key="3">
    <source>
        <dbReference type="Proteomes" id="UP000297273"/>
    </source>
</evidence>
<dbReference type="AlphaFoldDB" id="A0A5F1ZVE7"/>
<evidence type="ECO:0000313" key="1">
    <source>
        <dbReference type="EMBL" id="TGK01306.1"/>
    </source>
</evidence>
<dbReference type="Proteomes" id="UP000297946">
    <property type="component" value="Unassembled WGS sequence"/>
</dbReference>
<comment type="caution">
    <text evidence="1">The sequence shown here is derived from an EMBL/GenBank/DDBJ whole genome shotgun (WGS) entry which is preliminary data.</text>
</comment>
<evidence type="ECO:0000313" key="2">
    <source>
        <dbReference type="EMBL" id="TGL42242.1"/>
    </source>
</evidence>
<reference evidence="2" key="1">
    <citation type="submission" date="2018-10" db="EMBL/GenBank/DDBJ databases">
        <authorList>
            <person name="Vincent A.T."/>
            <person name="Schiettekatte O."/>
            <person name="Bourhy P."/>
            <person name="Veyrier F.J."/>
            <person name="Picardeau M."/>
        </authorList>
    </citation>
    <scope>NUCLEOTIDE SEQUENCE</scope>
    <source>
        <strain evidence="2">201702690</strain>
    </source>
</reference>
<protein>
    <submittedName>
        <fullName evidence="1">Uncharacterized protein</fullName>
    </submittedName>
</protein>
<proteinExistence type="predicted"/>
<dbReference type="EMBL" id="RQER01000006">
    <property type="protein sequence ID" value="TGK01306.1"/>
    <property type="molecule type" value="Genomic_DNA"/>
</dbReference>
<gene>
    <name evidence="1" type="ORF">EHO57_10245</name>
    <name evidence="2" type="ORF">EHQ53_08625</name>
</gene>
<dbReference type="Proteomes" id="UP000297273">
    <property type="component" value="Unassembled WGS sequence"/>
</dbReference>
<organism evidence="1 4">
    <name type="scientific">Leptospira langatensis</name>
    <dbReference type="NCBI Taxonomy" id="2484983"/>
    <lineage>
        <taxon>Bacteria</taxon>
        <taxon>Pseudomonadati</taxon>
        <taxon>Spirochaetota</taxon>
        <taxon>Spirochaetia</taxon>
        <taxon>Leptospirales</taxon>
        <taxon>Leptospiraceae</taxon>
        <taxon>Leptospira</taxon>
    </lineage>
</organism>
<dbReference type="RefSeq" id="WP_135645073.1">
    <property type="nucleotide sequence ID" value="NZ_RQER01000006.1"/>
</dbReference>